<keyword evidence="2" id="KW-1185">Reference proteome</keyword>
<sequence>MSKKTTDAEKKYSSYELEALAVIELVIFDFCCSFFSSVSVCSIAVSSGDQPESRNAEIVVPDWRHPRHSRRALADLRRTRLTF</sequence>
<dbReference type="EMBL" id="BGPR01002552">
    <property type="protein sequence ID" value="GBM75349.1"/>
    <property type="molecule type" value="Genomic_DNA"/>
</dbReference>
<dbReference type="Proteomes" id="UP000499080">
    <property type="component" value="Unassembled WGS sequence"/>
</dbReference>
<accession>A0A4Y2IDI1</accession>
<proteinExistence type="predicted"/>
<comment type="caution">
    <text evidence="1">The sequence shown here is derived from an EMBL/GenBank/DDBJ whole genome shotgun (WGS) entry which is preliminary data.</text>
</comment>
<gene>
    <name evidence="1" type="ORF">AVEN_167466_1</name>
</gene>
<organism evidence="1 2">
    <name type="scientific">Araneus ventricosus</name>
    <name type="common">Orbweaver spider</name>
    <name type="synonym">Epeira ventricosa</name>
    <dbReference type="NCBI Taxonomy" id="182803"/>
    <lineage>
        <taxon>Eukaryota</taxon>
        <taxon>Metazoa</taxon>
        <taxon>Ecdysozoa</taxon>
        <taxon>Arthropoda</taxon>
        <taxon>Chelicerata</taxon>
        <taxon>Arachnida</taxon>
        <taxon>Araneae</taxon>
        <taxon>Araneomorphae</taxon>
        <taxon>Entelegynae</taxon>
        <taxon>Araneoidea</taxon>
        <taxon>Araneidae</taxon>
        <taxon>Araneus</taxon>
    </lineage>
</organism>
<dbReference type="AlphaFoldDB" id="A0A4Y2IDI1"/>
<evidence type="ECO:0000313" key="1">
    <source>
        <dbReference type="EMBL" id="GBM75349.1"/>
    </source>
</evidence>
<protein>
    <recommendedName>
        <fullName evidence="3">Reverse transcriptase/retrotransposon-derived protein RNase H-like domain-containing protein</fullName>
    </recommendedName>
</protein>
<name>A0A4Y2IDI1_ARAVE</name>
<evidence type="ECO:0008006" key="3">
    <source>
        <dbReference type="Google" id="ProtNLM"/>
    </source>
</evidence>
<evidence type="ECO:0000313" key="2">
    <source>
        <dbReference type="Proteomes" id="UP000499080"/>
    </source>
</evidence>
<reference evidence="1 2" key="1">
    <citation type="journal article" date="2019" name="Sci. Rep.">
        <title>Orb-weaving spider Araneus ventricosus genome elucidates the spidroin gene catalogue.</title>
        <authorList>
            <person name="Kono N."/>
            <person name="Nakamura H."/>
            <person name="Ohtoshi R."/>
            <person name="Moran D.A.P."/>
            <person name="Shinohara A."/>
            <person name="Yoshida Y."/>
            <person name="Fujiwara M."/>
            <person name="Mori M."/>
            <person name="Tomita M."/>
            <person name="Arakawa K."/>
        </authorList>
    </citation>
    <scope>NUCLEOTIDE SEQUENCE [LARGE SCALE GENOMIC DNA]</scope>
</reference>